<sequence>MTYTASARLAAAGALLLSFCTVFACFLFGPVIVQQANIIRAEIENDMSEFNILADSAWGDLMNLKRLSGVSTVSKPRHARNVACACNERNSCPAGAKGAPGEAGADGAPGEPGQPGAVGLPGNFPHVPLDATGKCIPCPFGKPGEKGPIGPAGAAGPKGANGKAGECGKDGAAGPPGASGNPGADGKRGAPGPQGERGPEGTRGLKGLAGPKGEKGAPGPAGPPGSLGSAGKPGNQGGSGEAGRGGTPGENGGKGPAGGPGQPGKPGKDAQYCPCEPRRNTPAPAPATNAPIVQTVQTLPPVYPPANLPVATEAPKTAAPPVYPSPPPRPYKKTH</sequence>
<dbReference type="WBParaSite" id="nRc.2.0.1.t23768-RA">
    <property type="protein sequence ID" value="nRc.2.0.1.t23768-RA"/>
    <property type="gene ID" value="nRc.2.0.1.g23768"/>
</dbReference>
<evidence type="ECO:0000256" key="1">
    <source>
        <dbReference type="ARBA" id="ARBA00022737"/>
    </source>
</evidence>
<dbReference type="PANTHER" id="PTHR24637">
    <property type="entry name" value="COLLAGEN"/>
    <property type="match status" value="1"/>
</dbReference>
<proteinExistence type="predicted"/>
<feature type="compositionally biased region" description="Low complexity" evidence="2">
    <location>
        <begin position="224"/>
        <end position="233"/>
    </location>
</feature>
<feature type="region of interest" description="Disordered" evidence="2">
    <location>
        <begin position="304"/>
        <end position="335"/>
    </location>
</feature>
<organism evidence="4 5">
    <name type="scientific">Romanomermis culicivorax</name>
    <name type="common">Nematode worm</name>
    <dbReference type="NCBI Taxonomy" id="13658"/>
    <lineage>
        <taxon>Eukaryota</taxon>
        <taxon>Metazoa</taxon>
        <taxon>Ecdysozoa</taxon>
        <taxon>Nematoda</taxon>
        <taxon>Enoplea</taxon>
        <taxon>Dorylaimia</taxon>
        <taxon>Mermithida</taxon>
        <taxon>Mermithoidea</taxon>
        <taxon>Mermithidae</taxon>
        <taxon>Romanomermis</taxon>
    </lineage>
</organism>
<dbReference type="InterPro" id="IPR002486">
    <property type="entry name" value="Col_cuticle_N"/>
</dbReference>
<keyword evidence="1" id="KW-0677">Repeat</keyword>
<dbReference type="Pfam" id="PF01391">
    <property type="entry name" value="Collagen"/>
    <property type="match status" value="1"/>
</dbReference>
<evidence type="ECO:0000256" key="2">
    <source>
        <dbReference type="SAM" id="MobiDB-lite"/>
    </source>
</evidence>
<dbReference type="InterPro" id="IPR008160">
    <property type="entry name" value="Collagen"/>
</dbReference>
<accession>A0A915JB94</accession>
<dbReference type="Proteomes" id="UP000887565">
    <property type="component" value="Unplaced"/>
</dbReference>
<feature type="compositionally biased region" description="Low complexity" evidence="2">
    <location>
        <begin position="149"/>
        <end position="184"/>
    </location>
</feature>
<feature type="region of interest" description="Disordered" evidence="2">
    <location>
        <begin position="149"/>
        <end position="288"/>
    </location>
</feature>
<dbReference type="OMA" id="ACACNER"/>
<evidence type="ECO:0000313" key="5">
    <source>
        <dbReference type="WBParaSite" id="nRc.2.0.1.t23768-RA"/>
    </source>
</evidence>
<feature type="compositionally biased region" description="Low complexity" evidence="2">
    <location>
        <begin position="95"/>
        <end position="118"/>
    </location>
</feature>
<evidence type="ECO:0000313" key="4">
    <source>
        <dbReference type="Proteomes" id="UP000887565"/>
    </source>
</evidence>
<evidence type="ECO:0000259" key="3">
    <source>
        <dbReference type="SMART" id="SM01088"/>
    </source>
</evidence>
<feature type="region of interest" description="Disordered" evidence="2">
    <location>
        <begin position="95"/>
        <end position="125"/>
    </location>
</feature>
<reference evidence="5" key="1">
    <citation type="submission" date="2022-11" db="UniProtKB">
        <authorList>
            <consortium name="WormBaseParasite"/>
        </authorList>
    </citation>
    <scope>IDENTIFICATION</scope>
</reference>
<dbReference type="Pfam" id="PF01484">
    <property type="entry name" value="Col_cuticle_N"/>
    <property type="match status" value="1"/>
</dbReference>
<keyword evidence="4" id="KW-1185">Reference proteome</keyword>
<dbReference type="PANTHER" id="PTHR24637:SF334">
    <property type="entry name" value="NEMATODE CUTICLE COLLAGEN N-TERMINAL DOMAIN-CONTAINING PROTEIN"/>
    <property type="match status" value="1"/>
</dbReference>
<name>A0A915JB94_ROMCU</name>
<dbReference type="SMART" id="SM01088">
    <property type="entry name" value="Col_cuticle_N"/>
    <property type="match status" value="1"/>
</dbReference>
<dbReference type="AlphaFoldDB" id="A0A915JB94"/>
<protein>
    <submittedName>
        <fullName evidence="5">Nematode cuticle collagen N-terminal domain-containing protein</fullName>
    </submittedName>
</protein>
<feature type="compositionally biased region" description="Gly residues" evidence="2">
    <location>
        <begin position="234"/>
        <end position="264"/>
    </location>
</feature>
<dbReference type="GO" id="GO:0042302">
    <property type="term" value="F:structural constituent of cuticle"/>
    <property type="evidence" value="ECO:0007669"/>
    <property type="project" value="InterPro"/>
</dbReference>
<feature type="domain" description="Nematode cuticle collagen N-terminal" evidence="3">
    <location>
        <begin position="9"/>
        <end position="61"/>
    </location>
</feature>